<sequence>MGSTDVAGVGLPLAEEEGRGVTIVADDGCGCGEEVGHRWILQLTTTVVEMQGKEERWKRWPAGWGYRQQMGAAAAIGRGTSRSISRKQRRSCCALVQKKEWPTAPSVEARVHVN</sequence>
<accession>A0A426ZIC0</accession>
<gene>
    <name evidence="1" type="ORF">B296_00028260</name>
</gene>
<evidence type="ECO:0000313" key="2">
    <source>
        <dbReference type="Proteomes" id="UP000287651"/>
    </source>
</evidence>
<comment type="caution">
    <text evidence="1">The sequence shown here is derived from an EMBL/GenBank/DDBJ whole genome shotgun (WGS) entry which is preliminary data.</text>
</comment>
<name>A0A426ZIC0_ENSVE</name>
<evidence type="ECO:0000313" key="1">
    <source>
        <dbReference type="EMBL" id="RRT63644.1"/>
    </source>
</evidence>
<reference evidence="1 2" key="1">
    <citation type="journal article" date="2014" name="Agronomy (Basel)">
        <title>A Draft Genome Sequence for Ensete ventricosum, the Drought-Tolerant Tree Against Hunger.</title>
        <authorList>
            <person name="Harrison J."/>
            <person name="Moore K.A."/>
            <person name="Paszkiewicz K."/>
            <person name="Jones T."/>
            <person name="Grant M."/>
            <person name="Ambacheew D."/>
            <person name="Muzemil S."/>
            <person name="Studholme D.J."/>
        </authorList>
    </citation>
    <scope>NUCLEOTIDE SEQUENCE [LARGE SCALE GENOMIC DNA]</scope>
</reference>
<dbReference type="Proteomes" id="UP000287651">
    <property type="component" value="Unassembled WGS sequence"/>
</dbReference>
<organism evidence="1 2">
    <name type="scientific">Ensete ventricosum</name>
    <name type="common">Abyssinian banana</name>
    <name type="synonym">Musa ensete</name>
    <dbReference type="NCBI Taxonomy" id="4639"/>
    <lineage>
        <taxon>Eukaryota</taxon>
        <taxon>Viridiplantae</taxon>
        <taxon>Streptophyta</taxon>
        <taxon>Embryophyta</taxon>
        <taxon>Tracheophyta</taxon>
        <taxon>Spermatophyta</taxon>
        <taxon>Magnoliopsida</taxon>
        <taxon>Liliopsida</taxon>
        <taxon>Zingiberales</taxon>
        <taxon>Musaceae</taxon>
        <taxon>Ensete</taxon>
    </lineage>
</organism>
<protein>
    <submittedName>
        <fullName evidence="1">Uncharacterized protein</fullName>
    </submittedName>
</protein>
<dbReference type="AlphaFoldDB" id="A0A426ZIC0"/>
<proteinExistence type="predicted"/>
<dbReference type="EMBL" id="AMZH03006509">
    <property type="protein sequence ID" value="RRT63644.1"/>
    <property type="molecule type" value="Genomic_DNA"/>
</dbReference>